<feature type="compositionally biased region" description="Polar residues" evidence="1">
    <location>
        <begin position="46"/>
        <end position="72"/>
    </location>
</feature>
<dbReference type="EMBL" id="OZ035844">
    <property type="protein sequence ID" value="CAL1597762.1"/>
    <property type="molecule type" value="Genomic_DNA"/>
</dbReference>
<organism evidence="2 3">
    <name type="scientific">Knipowitschia caucasica</name>
    <name type="common">Caucasian dwarf goby</name>
    <name type="synonym">Pomatoschistus caucasicus</name>
    <dbReference type="NCBI Taxonomy" id="637954"/>
    <lineage>
        <taxon>Eukaryota</taxon>
        <taxon>Metazoa</taxon>
        <taxon>Chordata</taxon>
        <taxon>Craniata</taxon>
        <taxon>Vertebrata</taxon>
        <taxon>Euteleostomi</taxon>
        <taxon>Actinopterygii</taxon>
        <taxon>Neopterygii</taxon>
        <taxon>Teleostei</taxon>
        <taxon>Neoteleostei</taxon>
        <taxon>Acanthomorphata</taxon>
        <taxon>Gobiaria</taxon>
        <taxon>Gobiiformes</taxon>
        <taxon>Gobioidei</taxon>
        <taxon>Gobiidae</taxon>
        <taxon>Gobiinae</taxon>
        <taxon>Knipowitschia</taxon>
    </lineage>
</organism>
<protein>
    <submittedName>
        <fullName evidence="2">Uncharacterized protein</fullName>
    </submittedName>
</protein>
<proteinExistence type="predicted"/>
<evidence type="ECO:0000313" key="3">
    <source>
        <dbReference type="Proteomes" id="UP001497482"/>
    </source>
</evidence>
<reference evidence="2 3" key="1">
    <citation type="submission" date="2024-04" db="EMBL/GenBank/DDBJ databases">
        <authorList>
            <person name="Waldvogel A.-M."/>
            <person name="Schoenle A."/>
        </authorList>
    </citation>
    <scope>NUCLEOTIDE SEQUENCE [LARGE SCALE GENOMIC DNA]</scope>
</reference>
<sequence length="137" mass="15299">MTLRRSHKSLRTPYSVTSLLPSDCLPRPLALCRPVSPRFGPIPRGNANSNSSPRIFSLSRSTAAYRNENSSPLRDLSPHTRPQSLPRVMKEPTSPSPTYIYQLISVNGKVRTCSDSLRRNHRAPPDGRTVLYSTKVT</sequence>
<evidence type="ECO:0000313" key="2">
    <source>
        <dbReference type="EMBL" id="CAL1597762.1"/>
    </source>
</evidence>
<dbReference type="AlphaFoldDB" id="A0AAV2LEL7"/>
<keyword evidence="3" id="KW-1185">Reference proteome</keyword>
<accession>A0AAV2LEL7</accession>
<gene>
    <name evidence="2" type="ORF">KC01_LOCUS26247</name>
</gene>
<name>A0AAV2LEL7_KNICA</name>
<feature type="region of interest" description="Disordered" evidence="1">
    <location>
        <begin position="35"/>
        <end position="96"/>
    </location>
</feature>
<evidence type="ECO:0000256" key="1">
    <source>
        <dbReference type="SAM" id="MobiDB-lite"/>
    </source>
</evidence>
<feature type="region of interest" description="Disordered" evidence="1">
    <location>
        <begin position="116"/>
        <end position="137"/>
    </location>
</feature>
<dbReference type="Proteomes" id="UP001497482">
    <property type="component" value="Chromosome 22"/>
</dbReference>